<proteinExistence type="predicted"/>
<feature type="transmembrane region" description="Helical" evidence="1">
    <location>
        <begin position="6"/>
        <end position="28"/>
    </location>
</feature>
<feature type="transmembrane region" description="Helical" evidence="1">
    <location>
        <begin position="144"/>
        <end position="162"/>
    </location>
</feature>
<keyword evidence="3" id="KW-1185">Reference proteome</keyword>
<feature type="transmembrane region" description="Helical" evidence="1">
    <location>
        <begin position="174"/>
        <end position="193"/>
    </location>
</feature>
<accession>A0A239B3V0</accession>
<evidence type="ECO:0000313" key="2">
    <source>
        <dbReference type="EMBL" id="SNS02557.1"/>
    </source>
</evidence>
<feature type="transmembrane region" description="Helical" evidence="1">
    <location>
        <begin position="81"/>
        <end position="101"/>
    </location>
</feature>
<feature type="transmembrane region" description="Helical" evidence="1">
    <location>
        <begin position="213"/>
        <end position="234"/>
    </location>
</feature>
<keyword evidence="1" id="KW-1133">Transmembrane helix</keyword>
<evidence type="ECO:0000256" key="1">
    <source>
        <dbReference type="SAM" id="Phobius"/>
    </source>
</evidence>
<feature type="transmembrane region" description="Helical" evidence="1">
    <location>
        <begin position="113"/>
        <end position="138"/>
    </location>
</feature>
<dbReference type="AlphaFoldDB" id="A0A239B3V0"/>
<organism evidence="2 3">
    <name type="scientific">Dokdonia pacifica</name>
    <dbReference type="NCBI Taxonomy" id="1627892"/>
    <lineage>
        <taxon>Bacteria</taxon>
        <taxon>Pseudomonadati</taxon>
        <taxon>Bacteroidota</taxon>
        <taxon>Flavobacteriia</taxon>
        <taxon>Flavobacteriales</taxon>
        <taxon>Flavobacteriaceae</taxon>
        <taxon>Dokdonia</taxon>
    </lineage>
</organism>
<keyword evidence="1" id="KW-0472">Membrane</keyword>
<name>A0A239B3V0_9FLAO</name>
<protein>
    <recommendedName>
        <fullName evidence="4">Histidine kinase N-terminal 7TM region domain-containing protein</fullName>
    </recommendedName>
</protein>
<dbReference type="Proteomes" id="UP000198379">
    <property type="component" value="Unassembled WGS sequence"/>
</dbReference>
<evidence type="ECO:0000313" key="3">
    <source>
        <dbReference type="Proteomes" id="UP000198379"/>
    </source>
</evidence>
<evidence type="ECO:0008006" key="4">
    <source>
        <dbReference type="Google" id="ProtNLM"/>
    </source>
</evidence>
<gene>
    <name evidence="2" type="ORF">SAMN06265376_105325</name>
</gene>
<keyword evidence="1" id="KW-0812">Transmembrane</keyword>
<reference evidence="2 3" key="1">
    <citation type="submission" date="2017-06" db="EMBL/GenBank/DDBJ databases">
        <authorList>
            <person name="Kim H.J."/>
            <person name="Triplett B.A."/>
        </authorList>
    </citation>
    <scope>NUCLEOTIDE SEQUENCE [LARGE SCALE GENOMIC DNA]</scope>
    <source>
        <strain evidence="2 3">DSM 25597</strain>
    </source>
</reference>
<dbReference type="EMBL" id="FZNY01000005">
    <property type="protein sequence ID" value="SNS02557.1"/>
    <property type="molecule type" value="Genomic_DNA"/>
</dbReference>
<feature type="transmembrane region" description="Helical" evidence="1">
    <location>
        <begin position="40"/>
        <end position="61"/>
    </location>
</feature>
<sequence length="250" mass="29724">MIKTLLDIINFSLILEFVAAVVATFSYIKIKKLKTQTFKFLSIYLWIVISVEVLGSYTFLICPYKFDELPFFINNPEWSKNYWLFNIYTAIAYMFYTWYFFKQLISSKKKSIVIYSMITFNIITIFDFIFGEIFFIGYSQLMNLFGLILIVMVLCMYYYEILTSDRILEITHKLPFYISVGVLLYFISVTPLFLSSQYIKSEEIVFTKYYRLILSYANYFLYGIIIFGIVKCYWFNKSQSTKFSSSPTLS</sequence>